<sequence>MYQILPYTGKTYLHLCLLSPSLPLRTSRNASAQIVLTSISKHFNESFKLTRKIQNIINRRCQVISMPSDLEKDLS</sequence>
<accession>A0A059D0Z3</accession>
<gene>
    <name evidence="1" type="ORF">EUGRSUZ_B01128</name>
</gene>
<reference evidence="1" key="1">
    <citation type="submission" date="2013-07" db="EMBL/GenBank/DDBJ databases">
        <title>The genome of Eucalyptus grandis.</title>
        <authorList>
            <person name="Schmutz J."/>
            <person name="Hayes R."/>
            <person name="Myburg A."/>
            <person name="Tuskan G."/>
            <person name="Grattapaglia D."/>
            <person name="Rokhsar D.S."/>
        </authorList>
    </citation>
    <scope>NUCLEOTIDE SEQUENCE</scope>
    <source>
        <tissue evidence="1">Leaf extractions</tissue>
    </source>
</reference>
<organism evidence="1">
    <name type="scientific">Eucalyptus grandis</name>
    <name type="common">Flooded gum</name>
    <dbReference type="NCBI Taxonomy" id="71139"/>
    <lineage>
        <taxon>Eukaryota</taxon>
        <taxon>Viridiplantae</taxon>
        <taxon>Streptophyta</taxon>
        <taxon>Embryophyta</taxon>
        <taxon>Tracheophyta</taxon>
        <taxon>Spermatophyta</taxon>
        <taxon>Magnoliopsida</taxon>
        <taxon>eudicotyledons</taxon>
        <taxon>Gunneridae</taxon>
        <taxon>Pentapetalae</taxon>
        <taxon>rosids</taxon>
        <taxon>malvids</taxon>
        <taxon>Myrtales</taxon>
        <taxon>Myrtaceae</taxon>
        <taxon>Myrtoideae</taxon>
        <taxon>Eucalypteae</taxon>
        <taxon>Eucalyptus</taxon>
    </lineage>
</organism>
<dbReference type="InParanoid" id="A0A059D0Z3"/>
<dbReference type="Gramene" id="KCW84277">
    <property type="protein sequence ID" value="KCW84277"/>
    <property type="gene ID" value="EUGRSUZ_B01128"/>
</dbReference>
<dbReference type="EMBL" id="KK198754">
    <property type="protein sequence ID" value="KCW84277.1"/>
    <property type="molecule type" value="Genomic_DNA"/>
</dbReference>
<proteinExistence type="predicted"/>
<evidence type="ECO:0000313" key="1">
    <source>
        <dbReference type="EMBL" id="KCW84277.1"/>
    </source>
</evidence>
<dbReference type="AlphaFoldDB" id="A0A059D0Z3"/>
<protein>
    <submittedName>
        <fullName evidence="1">Uncharacterized protein</fullName>
    </submittedName>
</protein>
<name>A0A059D0Z3_EUCGR</name>